<evidence type="ECO:0000313" key="1">
    <source>
        <dbReference type="EMBL" id="QOR59503.1"/>
    </source>
</evidence>
<proteinExistence type="predicted"/>
<name>A0A7M1RYI9_9CAUD</name>
<organism evidence="1 2">
    <name type="scientific">uncultured phage cr85_1</name>
    <dbReference type="NCBI Taxonomy" id="2772074"/>
    <lineage>
        <taxon>Viruses</taxon>
        <taxon>Duplodnaviria</taxon>
        <taxon>Heunggongvirae</taxon>
        <taxon>Uroviricota</taxon>
        <taxon>Caudoviricetes</taxon>
        <taxon>Crassvirales</taxon>
        <taxon>Steigviridae</taxon>
        <taxon>Asinivirinae</taxon>
        <taxon>Kahnovirus</taxon>
        <taxon>Kahnovirus oralis</taxon>
    </lineage>
</organism>
<dbReference type="GeneID" id="65130089"/>
<dbReference type="InterPro" id="IPR011604">
    <property type="entry name" value="PDDEXK-like_dom_sf"/>
</dbReference>
<dbReference type="GO" id="GO:0004527">
    <property type="term" value="F:exonuclease activity"/>
    <property type="evidence" value="ECO:0007669"/>
    <property type="project" value="UniProtKB-KW"/>
</dbReference>
<dbReference type="RefSeq" id="YP_010111661.1">
    <property type="nucleotide sequence ID" value="NC_055883.1"/>
</dbReference>
<keyword evidence="1" id="KW-0269">Exonuclease</keyword>
<sequence length="347" mass="40820">MKSLKEISWDVDEATYRADPALSYSTIARYEREGFNNLDKLFDKLDTPSLTFGRAVDSIITGGQPEFDKEFMVAEYPSIPDSIVRIVKSLFSQYKDSCDNLSSIQDARIIKETEEQGYQMNWRPETRARAIKEKGYEYYNLLFVAGNRTILDTQTYQDVCNAVRALKESKSTQFYFTEDNPFEPDIERFYQLKFKGEFNGVKYRNMADLIIVNHKEKWVKPVDLKTSSHTEWDFYKSFVDWNYQIQARLYWAIIRQNMDKDEYFSSFKLLDYDFIVVNRRTLTPLVWRCPFTQAEGTLRFGRDGQIIMRSPFEIGRELSYYLTSRPKVPIGIELSASNNLEGWLNTL</sequence>
<accession>A0A7M1RYI9</accession>
<dbReference type="KEGG" id="vg:65130089"/>
<dbReference type="EMBL" id="MT774390">
    <property type="protein sequence ID" value="QOR59503.1"/>
    <property type="molecule type" value="Genomic_DNA"/>
</dbReference>
<protein>
    <submittedName>
        <fullName evidence="1">PD-(D/E)XK superfamily exonuclease</fullName>
    </submittedName>
</protein>
<keyword evidence="2" id="KW-1185">Reference proteome</keyword>
<keyword evidence="1" id="KW-0378">Hydrolase</keyword>
<dbReference type="Gene3D" id="3.90.320.10">
    <property type="match status" value="1"/>
</dbReference>
<dbReference type="Proteomes" id="UP000593882">
    <property type="component" value="Segment"/>
</dbReference>
<evidence type="ECO:0000313" key="2">
    <source>
        <dbReference type="Proteomes" id="UP000593882"/>
    </source>
</evidence>
<keyword evidence="1" id="KW-0540">Nuclease</keyword>
<reference evidence="1 2" key="1">
    <citation type="submission" date="2020-07" db="EMBL/GenBank/DDBJ databases">
        <title>Taxonomic proposal: Crassvirales, a new order of highly abundant and diverse bacterial viruses.</title>
        <authorList>
            <person name="Shkoporov A.N."/>
            <person name="Stockdale S.R."/>
            <person name="Guerin E."/>
            <person name="Ross R.P."/>
            <person name="Hill C."/>
        </authorList>
    </citation>
    <scope>NUCLEOTIDE SEQUENCE [LARGE SCALE GENOMIC DNA]</scope>
</reference>